<dbReference type="EMBL" id="CYRY02038446">
    <property type="protein sequence ID" value="VCX30563.1"/>
    <property type="molecule type" value="Genomic_DNA"/>
</dbReference>
<sequence length="76" mass="8799">MSVLRPASPDCSHHLLLFLTLHWPGPFWNRTSLWVLPSCLMGPDVLMYSMKFRKMLKHPNDSECLYHSPTIFIGLS</sequence>
<gene>
    <name evidence="1" type="ORF">BN2614_LOCUS1</name>
</gene>
<organism evidence="1 2">
    <name type="scientific">Gulo gulo</name>
    <name type="common">Wolverine</name>
    <name type="synonym">Gluton</name>
    <dbReference type="NCBI Taxonomy" id="48420"/>
    <lineage>
        <taxon>Eukaryota</taxon>
        <taxon>Metazoa</taxon>
        <taxon>Chordata</taxon>
        <taxon>Craniata</taxon>
        <taxon>Vertebrata</taxon>
        <taxon>Euteleostomi</taxon>
        <taxon>Mammalia</taxon>
        <taxon>Eutheria</taxon>
        <taxon>Laurasiatheria</taxon>
        <taxon>Carnivora</taxon>
        <taxon>Caniformia</taxon>
        <taxon>Musteloidea</taxon>
        <taxon>Mustelidae</taxon>
        <taxon>Guloninae</taxon>
        <taxon>Gulo</taxon>
    </lineage>
</organism>
<keyword evidence="2" id="KW-1185">Reference proteome</keyword>
<reference evidence="1 2" key="1">
    <citation type="submission" date="2018-10" db="EMBL/GenBank/DDBJ databases">
        <authorList>
            <person name="Ekblom R."/>
            <person name="Jareborg N."/>
        </authorList>
    </citation>
    <scope>NUCLEOTIDE SEQUENCE [LARGE SCALE GENOMIC DNA]</scope>
    <source>
        <tissue evidence="1">Muscle</tissue>
    </source>
</reference>
<proteinExistence type="predicted"/>
<evidence type="ECO:0000313" key="1">
    <source>
        <dbReference type="EMBL" id="VCX30563.1"/>
    </source>
</evidence>
<comment type="caution">
    <text evidence="1">The sequence shown here is derived from an EMBL/GenBank/DDBJ whole genome shotgun (WGS) entry which is preliminary data.</text>
</comment>
<name>A0A9X9M2K2_GULGU</name>
<accession>A0A9X9M2K2</accession>
<protein>
    <submittedName>
        <fullName evidence="1">Uncharacterized protein</fullName>
    </submittedName>
</protein>
<dbReference type="Proteomes" id="UP000269945">
    <property type="component" value="Unassembled WGS sequence"/>
</dbReference>
<evidence type="ECO:0000313" key="2">
    <source>
        <dbReference type="Proteomes" id="UP000269945"/>
    </source>
</evidence>
<dbReference type="AlphaFoldDB" id="A0A9X9M2K2"/>